<dbReference type="Pfam" id="PF20700">
    <property type="entry name" value="Mutator"/>
    <property type="match status" value="1"/>
</dbReference>
<proteinExistence type="predicted"/>
<evidence type="ECO:0000313" key="2">
    <source>
        <dbReference type="EMBL" id="GFO03821.1"/>
    </source>
</evidence>
<feature type="domain" description="Mutator-like transposase" evidence="1">
    <location>
        <begin position="2"/>
        <end position="115"/>
    </location>
</feature>
<evidence type="ECO:0000313" key="3">
    <source>
        <dbReference type="Proteomes" id="UP000735302"/>
    </source>
</evidence>
<organism evidence="2 3">
    <name type="scientific">Plakobranchus ocellatus</name>
    <dbReference type="NCBI Taxonomy" id="259542"/>
    <lineage>
        <taxon>Eukaryota</taxon>
        <taxon>Metazoa</taxon>
        <taxon>Spiralia</taxon>
        <taxon>Lophotrochozoa</taxon>
        <taxon>Mollusca</taxon>
        <taxon>Gastropoda</taxon>
        <taxon>Heterobranchia</taxon>
        <taxon>Euthyneura</taxon>
        <taxon>Panpulmonata</taxon>
        <taxon>Sacoglossa</taxon>
        <taxon>Placobranchoidea</taxon>
        <taxon>Plakobranchidae</taxon>
        <taxon>Plakobranchus</taxon>
    </lineage>
</organism>
<gene>
    <name evidence="2" type="ORF">PoB_003032600</name>
</gene>
<reference evidence="2 3" key="1">
    <citation type="journal article" date="2021" name="Elife">
        <title>Chloroplast acquisition without the gene transfer in kleptoplastic sea slugs, Plakobranchus ocellatus.</title>
        <authorList>
            <person name="Maeda T."/>
            <person name="Takahashi S."/>
            <person name="Yoshida T."/>
            <person name="Shimamura S."/>
            <person name="Takaki Y."/>
            <person name="Nagai Y."/>
            <person name="Toyoda A."/>
            <person name="Suzuki Y."/>
            <person name="Arimoto A."/>
            <person name="Ishii H."/>
            <person name="Satoh N."/>
            <person name="Nishiyama T."/>
            <person name="Hasebe M."/>
            <person name="Maruyama T."/>
            <person name="Minagawa J."/>
            <person name="Obokata J."/>
            <person name="Shigenobu S."/>
        </authorList>
    </citation>
    <scope>NUCLEOTIDE SEQUENCE [LARGE SCALE GENOMIC DNA]</scope>
</reference>
<dbReference type="EMBL" id="BLXT01003731">
    <property type="protein sequence ID" value="GFO03821.1"/>
    <property type="molecule type" value="Genomic_DNA"/>
</dbReference>
<evidence type="ECO:0000259" key="1">
    <source>
        <dbReference type="Pfam" id="PF20700"/>
    </source>
</evidence>
<comment type="caution">
    <text evidence="2">The sequence shown here is derived from an EMBL/GenBank/DDBJ whole genome shotgun (WGS) entry which is preliminary data.</text>
</comment>
<dbReference type="InterPro" id="IPR049012">
    <property type="entry name" value="Mutator_transp_dom"/>
</dbReference>
<dbReference type="AlphaFoldDB" id="A0AAV3ZXZ0"/>
<protein>
    <recommendedName>
        <fullName evidence="1">Mutator-like transposase domain-containing protein</fullName>
    </recommendedName>
</protein>
<dbReference type="Proteomes" id="UP000735302">
    <property type="component" value="Unassembled WGS sequence"/>
</dbReference>
<keyword evidence="3" id="KW-1185">Reference proteome</keyword>
<accession>A0AAV3ZXZ0</accession>
<sequence length="118" mass="13404">MVSDSDSKAFNKLLEVQPYGPDVVILKEDCINHVRRQLGTTLRNLVADCSKKGITLGPWTWSTYSRDHKETTDLLYRTRAIRSGRSAEEMRRGILAGLYHGYSTDDYPQHQFCPSGPD</sequence>
<name>A0AAV3ZXZ0_9GAST</name>